<dbReference type="AlphaFoldDB" id="A0A0A9ER13"/>
<name>A0A0A9ER13_ARUDO</name>
<reference evidence="1" key="2">
    <citation type="journal article" date="2015" name="Data Brief">
        <title>Shoot transcriptome of the giant reed, Arundo donax.</title>
        <authorList>
            <person name="Barrero R.A."/>
            <person name="Guerrero F.D."/>
            <person name="Moolhuijzen P."/>
            <person name="Goolsby J.A."/>
            <person name="Tidwell J."/>
            <person name="Bellgard S.E."/>
            <person name="Bellgard M.I."/>
        </authorList>
    </citation>
    <scope>NUCLEOTIDE SEQUENCE</scope>
    <source>
        <tissue evidence="1">Shoot tissue taken approximately 20 cm above the soil surface</tissue>
    </source>
</reference>
<dbReference type="EMBL" id="GBRH01199423">
    <property type="protein sequence ID" value="JAD98472.1"/>
    <property type="molecule type" value="Transcribed_RNA"/>
</dbReference>
<proteinExistence type="predicted"/>
<organism evidence="1">
    <name type="scientific">Arundo donax</name>
    <name type="common">Giant reed</name>
    <name type="synonym">Donax arundinaceus</name>
    <dbReference type="NCBI Taxonomy" id="35708"/>
    <lineage>
        <taxon>Eukaryota</taxon>
        <taxon>Viridiplantae</taxon>
        <taxon>Streptophyta</taxon>
        <taxon>Embryophyta</taxon>
        <taxon>Tracheophyta</taxon>
        <taxon>Spermatophyta</taxon>
        <taxon>Magnoliopsida</taxon>
        <taxon>Liliopsida</taxon>
        <taxon>Poales</taxon>
        <taxon>Poaceae</taxon>
        <taxon>PACMAD clade</taxon>
        <taxon>Arundinoideae</taxon>
        <taxon>Arundineae</taxon>
        <taxon>Arundo</taxon>
    </lineage>
</organism>
<reference evidence="1" key="1">
    <citation type="submission" date="2014-09" db="EMBL/GenBank/DDBJ databases">
        <authorList>
            <person name="Magalhaes I.L.F."/>
            <person name="Oliveira U."/>
            <person name="Santos F.R."/>
            <person name="Vidigal T.H.D.A."/>
            <person name="Brescovit A.D."/>
            <person name="Santos A.J."/>
        </authorList>
    </citation>
    <scope>NUCLEOTIDE SEQUENCE</scope>
    <source>
        <tissue evidence="1">Shoot tissue taken approximately 20 cm above the soil surface</tissue>
    </source>
</reference>
<evidence type="ECO:0000313" key="1">
    <source>
        <dbReference type="EMBL" id="JAD98472.1"/>
    </source>
</evidence>
<sequence length="33" mass="3809">MLMSSVSPEVNSCRSWLSLRSSARLNKAKDRLW</sequence>
<accession>A0A0A9ER13</accession>
<protein>
    <submittedName>
        <fullName evidence="1">Uncharacterized protein</fullName>
    </submittedName>
</protein>